<dbReference type="EMBL" id="QGMK01000427">
    <property type="protein sequence ID" value="TVY81757.1"/>
    <property type="molecule type" value="Genomic_DNA"/>
</dbReference>
<proteinExistence type="predicted"/>
<dbReference type="Pfam" id="PF11951">
    <property type="entry name" value="Fungal_trans_2"/>
    <property type="match status" value="1"/>
</dbReference>
<dbReference type="Proteomes" id="UP000469558">
    <property type="component" value="Unassembled WGS sequence"/>
</dbReference>
<dbReference type="InterPro" id="IPR053157">
    <property type="entry name" value="Sterol_Uptake_Regulator"/>
</dbReference>
<evidence type="ECO:0000259" key="3">
    <source>
        <dbReference type="PROSITE" id="PS50048"/>
    </source>
</evidence>
<evidence type="ECO:0000256" key="1">
    <source>
        <dbReference type="ARBA" id="ARBA00023242"/>
    </source>
</evidence>
<accession>A0A8T9CBA8</accession>
<evidence type="ECO:0000256" key="2">
    <source>
        <dbReference type="SAM" id="MobiDB-lite"/>
    </source>
</evidence>
<feature type="compositionally biased region" description="Polar residues" evidence="2">
    <location>
        <begin position="83"/>
        <end position="92"/>
    </location>
</feature>
<dbReference type="GO" id="GO:0001228">
    <property type="term" value="F:DNA-binding transcription activator activity, RNA polymerase II-specific"/>
    <property type="evidence" value="ECO:0007669"/>
    <property type="project" value="TreeGrafter"/>
</dbReference>
<keyword evidence="1" id="KW-0539">Nucleus</keyword>
<protein>
    <submittedName>
        <fullName evidence="4">Sterol uptake control protein</fullName>
    </submittedName>
</protein>
<feature type="domain" description="Zn(2)-C6 fungal-type" evidence="3">
    <location>
        <begin position="117"/>
        <end position="147"/>
    </location>
</feature>
<dbReference type="Gene3D" id="4.10.240.10">
    <property type="entry name" value="Zn(2)-C6 fungal-type DNA-binding domain"/>
    <property type="match status" value="1"/>
</dbReference>
<dbReference type="PROSITE" id="PS00463">
    <property type="entry name" value="ZN2_CY6_FUNGAL_1"/>
    <property type="match status" value="1"/>
</dbReference>
<dbReference type="InterPro" id="IPR021858">
    <property type="entry name" value="Fun_TF"/>
</dbReference>
<dbReference type="PROSITE" id="PS50048">
    <property type="entry name" value="ZN2_CY6_FUNGAL_2"/>
    <property type="match status" value="1"/>
</dbReference>
<dbReference type="PANTHER" id="PTHR47784">
    <property type="entry name" value="STEROL UPTAKE CONTROL PROTEIN 2"/>
    <property type="match status" value="1"/>
</dbReference>
<dbReference type="OrthoDB" id="416217at2759"/>
<dbReference type="SMART" id="SM00066">
    <property type="entry name" value="GAL4"/>
    <property type="match status" value="1"/>
</dbReference>
<reference evidence="4 5" key="1">
    <citation type="submission" date="2018-05" db="EMBL/GenBank/DDBJ databases">
        <title>Genome sequencing and assembly of the regulated plant pathogen Lachnellula willkommii and related sister species for the development of diagnostic species identification markers.</title>
        <authorList>
            <person name="Giroux E."/>
            <person name="Bilodeau G."/>
        </authorList>
    </citation>
    <scope>NUCLEOTIDE SEQUENCE [LARGE SCALE GENOMIC DNA]</scope>
    <source>
        <strain evidence="4 5">CBS 268.59</strain>
    </source>
</reference>
<dbReference type="GO" id="GO:0008270">
    <property type="term" value="F:zinc ion binding"/>
    <property type="evidence" value="ECO:0007669"/>
    <property type="project" value="InterPro"/>
</dbReference>
<dbReference type="SUPFAM" id="SSF57701">
    <property type="entry name" value="Zn2/Cys6 DNA-binding domain"/>
    <property type="match status" value="1"/>
</dbReference>
<dbReference type="CDD" id="cd00067">
    <property type="entry name" value="GAL4"/>
    <property type="match status" value="1"/>
</dbReference>
<feature type="compositionally biased region" description="Basic residues" evidence="2">
    <location>
        <begin position="105"/>
        <end position="116"/>
    </location>
</feature>
<organism evidence="4 5">
    <name type="scientific">Lachnellula suecica</name>
    <dbReference type="NCBI Taxonomy" id="602035"/>
    <lineage>
        <taxon>Eukaryota</taxon>
        <taxon>Fungi</taxon>
        <taxon>Dikarya</taxon>
        <taxon>Ascomycota</taxon>
        <taxon>Pezizomycotina</taxon>
        <taxon>Leotiomycetes</taxon>
        <taxon>Helotiales</taxon>
        <taxon>Lachnaceae</taxon>
        <taxon>Lachnellula</taxon>
    </lineage>
</organism>
<feature type="region of interest" description="Disordered" evidence="2">
    <location>
        <begin position="28"/>
        <end position="116"/>
    </location>
</feature>
<name>A0A8T9CBA8_9HELO</name>
<keyword evidence="5" id="KW-1185">Reference proteome</keyword>
<dbReference type="InterPro" id="IPR036864">
    <property type="entry name" value="Zn2-C6_fun-type_DNA-bd_sf"/>
</dbReference>
<dbReference type="PANTHER" id="PTHR47784:SF7">
    <property type="entry name" value="ZN(II)2CYS6 TRANSCRIPTION FACTOR (EUROFUNG)"/>
    <property type="match status" value="1"/>
</dbReference>
<dbReference type="InterPro" id="IPR001138">
    <property type="entry name" value="Zn2Cys6_DnaBD"/>
</dbReference>
<evidence type="ECO:0000313" key="4">
    <source>
        <dbReference type="EMBL" id="TVY81757.1"/>
    </source>
</evidence>
<sequence>MDAGFHIEYKDLRDEFRQVRDGVISTLMGRNFPEGDSGGIMGDEGQTLDPLFSSPSDQEANSKMKESNSPSEDYDFRHKAQETGWSHDQTTANEKDHFSPTKASQRPRKGHRKSRQGCFNCKKRKVKCQETQPACENCTKRKLHCTYPAPRTWTTLQASTAYSPSPIASINLQATPTTFSLIDMRLFHHFLLEAHPQWPVGNDSTWITQVPLIAHHNAYLMHAILGIAASHLQFVTGADLSCQALRHRILAIRGSNEAISRCRRTGSDGDALLASCYLLTFQSSYMVDGMKEFFQMLRGSTFLSVQFKHENLPMALFLAEKDHFEVMQERLIDLPTISLDLVESAEKSLALCLPFLDTLICLQFYEAVAETVESLKSSSLRSYFKFLLIYQYIVSMDKPDFEAFLGSANTFARILIAHFLAIELMMAPILEREICMKGRTKTIRHNLSWIDKSFHLVPDRMKYLIEWPKSVSDSARVGFLWKQAPKSNPLLLGKGGGQ</sequence>
<gene>
    <name evidence="4" type="primary">UPC2_3</name>
    <name evidence="4" type="ORF">LSUE1_G003367</name>
</gene>
<dbReference type="Pfam" id="PF00172">
    <property type="entry name" value="Zn_clus"/>
    <property type="match status" value="1"/>
</dbReference>
<dbReference type="PRINTS" id="PR00755">
    <property type="entry name" value="AFLATOXINBRP"/>
</dbReference>
<evidence type="ECO:0000313" key="5">
    <source>
        <dbReference type="Proteomes" id="UP000469558"/>
    </source>
</evidence>
<comment type="caution">
    <text evidence="4">The sequence shown here is derived from an EMBL/GenBank/DDBJ whole genome shotgun (WGS) entry which is preliminary data.</text>
</comment>
<dbReference type="AlphaFoldDB" id="A0A8T9CBA8"/>